<dbReference type="NCBIfam" id="TIGR04265">
    <property type="entry name" value="bac_cardiolipin"/>
    <property type="match status" value="1"/>
</dbReference>
<feature type="active site" evidence="12">
    <location>
        <position position="413"/>
    </location>
</feature>
<dbReference type="Proteomes" id="UP000321598">
    <property type="component" value="Unassembled WGS sequence"/>
</dbReference>
<dbReference type="InterPro" id="IPR022924">
    <property type="entry name" value="Cardiolipin_synthase"/>
</dbReference>
<keyword evidence="7 12" id="KW-1133">Transmembrane helix</keyword>
<evidence type="ECO:0000313" key="17">
    <source>
        <dbReference type="Proteomes" id="UP000254956"/>
    </source>
</evidence>
<evidence type="ECO:0000313" key="16">
    <source>
        <dbReference type="EMBL" id="SUJ08687.1"/>
    </source>
</evidence>
<dbReference type="RefSeq" id="WP_103388232.1">
    <property type="nucleotide sequence ID" value="NZ_BKAV01000010.1"/>
</dbReference>
<feature type="active site" evidence="12">
    <location>
        <position position="241"/>
    </location>
</feature>
<evidence type="ECO:0000256" key="2">
    <source>
        <dbReference type="ARBA" id="ARBA00022475"/>
    </source>
</evidence>
<feature type="active site" evidence="12">
    <location>
        <position position="236"/>
    </location>
</feature>
<evidence type="ECO:0000256" key="13">
    <source>
        <dbReference type="NCBIfam" id="TIGR04265"/>
    </source>
</evidence>
<dbReference type="CDD" id="cd09112">
    <property type="entry name" value="PLDc_CLS_2"/>
    <property type="match status" value="1"/>
</dbReference>
<feature type="transmembrane region" description="Helical" evidence="12">
    <location>
        <begin position="12"/>
        <end position="33"/>
    </location>
</feature>
<evidence type="ECO:0000256" key="10">
    <source>
        <dbReference type="ARBA" id="ARBA00023209"/>
    </source>
</evidence>
<comment type="function">
    <text evidence="12">Catalyzes the reversible phosphatidyl group transfer from one phosphatidylglycerol molecule to another to form cardiolipin (CL) (diphosphatidylglycerol) and glycerol.</text>
</comment>
<keyword evidence="5 12" id="KW-0812">Transmembrane</keyword>
<accession>A0A380BX82</accession>
<dbReference type="Pfam" id="PF13396">
    <property type="entry name" value="PLDc_N"/>
    <property type="match status" value="1"/>
</dbReference>
<evidence type="ECO:0000256" key="6">
    <source>
        <dbReference type="ARBA" id="ARBA00022737"/>
    </source>
</evidence>
<sequence length="495" mass="57101">MQIILDPGISPIYKGILLFFFVINLGLAFIIIFLDRDRRDATATWAWLLLLFVMPIFGFIMYIFLGRMVKQKRALSISEGKLIEDDKQRVNQQLEDATDYVVDTEHQITKKHSDIVHTLLTREQSFLSNNNKVDIFTDGRKLFEQMKEDLRNAQTYIHMEYYILKLDGIGNEILEILEQKASEGLEVKLLYDAVGSKSLHKSRFKQFQQNGGQVEAFFKAVIIPVNFRINNRNHRKILVIDGHKGYVGGFNIGDEYLGKDKQIGYWRDTHLRIQGDGVDALQLSFIEDWNSQSRREQLDYSDKYFPNNAQSEGNVMMQLALSGPNDNWHQIEFGYLRMIMSAKKSIYIHTPYFVPDRGYINALRIAAKSGVEVHMIIPNKPDQPLVHWATLASVALLIEDGVNVYTYENGFIHSKMLLIDEEVASVGSANMDVRSFELNFEVNAFIYDETITQQLRAAFNEDLKVSQKLTQERYEQRSGWVKFKQSIAKLASPIL</sequence>
<keyword evidence="6" id="KW-0677">Repeat</keyword>
<evidence type="ECO:0000313" key="18">
    <source>
        <dbReference type="Proteomes" id="UP000321598"/>
    </source>
</evidence>
<dbReference type="OrthoDB" id="9762009at2"/>
<dbReference type="CDD" id="cd09110">
    <property type="entry name" value="PLDc_CLS_1"/>
    <property type="match status" value="1"/>
</dbReference>
<keyword evidence="3 12" id="KW-0444">Lipid biosynthesis</keyword>
<keyword evidence="11 12" id="KW-1208">Phospholipid metabolism</keyword>
<keyword evidence="9 12" id="KW-0472">Membrane</keyword>
<dbReference type="FunFam" id="3.30.870.10:FF:000014">
    <property type="entry name" value="Cardiolipin synthase"/>
    <property type="match status" value="1"/>
</dbReference>
<reference evidence="15 18" key="2">
    <citation type="submission" date="2019-07" db="EMBL/GenBank/DDBJ databases">
        <title>Whole genome shotgun sequence of Staphylococcus arlettae NBRC 109765.</title>
        <authorList>
            <person name="Hosoyama A."/>
            <person name="Uohara A."/>
            <person name="Ohji S."/>
            <person name="Ichikawa N."/>
        </authorList>
    </citation>
    <scope>NUCLEOTIDE SEQUENCE [LARGE SCALE GENOMIC DNA]</scope>
    <source>
        <strain evidence="15 18">NBRC 109765</strain>
    </source>
</reference>
<evidence type="ECO:0000256" key="11">
    <source>
        <dbReference type="ARBA" id="ARBA00023264"/>
    </source>
</evidence>
<dbReference type="AlphaFoldDB" id="A0A380BX82"/>
<dbReference type="GO" id="GO:0008808">
    <property type="term" value="F:cardiolipin synthase activity"/>
    <property type="evidence" value="ECO:0007669"/>
    <property type="project" value="UniProtKB-UniRule"/>
</dbReference>
<dbReference type="GO" id="GO:0005886">
    <property type="term" value="C:plasma membrane"/>
    <property type="evidence" value="ECO:0007669"/>
    <property type="project" value="UniProtKB-SubCell"/>
</dbReference>
<feature type="domain" description="PLD phosphodiesterase" evidence="14">
    <location>
        <begin position="229"/>
        <end position="256"/>
    </location>
</feature>
<comment type="subcellular location">
    <subcellularLocation>
        <location evidence="1 12">Cell membrane</location>
        <topology evidence="1 12">Multi-pass membrane protein</topology>
    </subcellularLocation>
</comment>
<feature type="active site" evidence="12">
    <location>
        <position position="420"/>
    </location>
</feature>
<keyword evidence="4 12" id="KW-0808">Transferase</keyword>
<evidence type="ECO:0000256" key="7">
    <source>
        <dbReference type="ARBA" id="ARBA00022989"/>
    </source>
</evidence>
<feature type="domain" description="PLD phosphodiesterase" evidence="14">
    <location>
        <begin position="408"/>
        <end position="435"/>
    </location>
</feature>
<dbReference type="EC" id="2.7.8.-" evidence="12 13"/>
<dbReference type="InterPro" id="IPR001736">
    <property type="entry name" value="PLipase_D/transphosphatidylase"/>
</dbReference>
<name>A0A380BX82_9STAP</name>
<keyword evidence="10 12" id="KW-0594">Phospholipid biosynthesis</keyword>
<dbReference type="InterPro" id="IPR030874">
    <property type="entry name" value="Cardiolipin_synth_Firmi"/>
</dbReference>
<feature type="active site" evidence="12">
    <location>
        <position position="415"/>
    </location>
</feature>
<evidence type="ECO:0000256" key="8">
    <source>
        <dbReference type="ARBA" id="ARBA00023098"/>
    </source>
</evidence>
<comment type="catalytic activity">
    <reaction evidence="12">
        <text>2 a 1,2-diacyl-sn-glycero-3-phospho-(1'-sn-glycerol) = a cardiolipin + glycerol</text>
        <dbReference type="Rhea" id="RHEA:31451"/>
        <dbReference type="ChEBI" id="CHEBI:17754"/>
        <dbReference type="ChEBI" id="CHEBI:62237"/>
        <dbReference type="ChEBI" id="CHEBI:64716"/>
    </reaction>
</comment>
<keyword evidence="2 12" id="KW-1003">Cell membrane</keyword>
<protein>
    <recommendedName>
        <fullName evidence="12 13">Cardiolipin synthase</fullName>
        <shortName evidence="12">CL synthase</shortName>
        <ecNumber evidence="12 13">2.7.8.-</ecNumber>
    </recommendedName>
</protein>
<organism evidence="16 17">
    <name type="scientific">Staphylococcus arlettae</name>
    <dbReference type="NCBI Taxonomy" id="29378"/>
    <lineage>
        <taxon>Bacteria</taxon>
        <taxon>Bacillati</taxon>
        <taxon>Bacillota</taxon>
        <taxon>Bacilli</taxon>
        <taxon>Bacillales</taxon>
        <taxon>Staphylococcaceae</taxon>
        <taxon>Staphylococcus</taxon>
    </lineage>
</organism>
<dbReference type="EMBL" id="UGZE01000001">
    <property type="protein sequence ID" value="SUJ08687.1"/>
    <property type="molecule type" value="Genomic_DNA"/>
</dbReference>
<evidence type="ECO:0000256" key="5">
    <source>
        <dbReference type="ARBA" id="ARBA00022692"/>
    </source>
</evidence>
<proteinExistence type="inferred from homology"/>
<dbReference type="PANTHER" id="PTHR21248:SF22">
    <property type="entry name" value="PHOSPHOLIPASE D"/>
    <property type="match status" value="1"/>
</dbReference>
<dbReference type="GO" id="GO:0032049">
    <property type="term" value="P:cardiolipin biosynthetic process"/>
    <property type="evidence" value="ECO:0007669"/>
    <property type="project" value="UniProtKB-UniRule"/>
</dbReference>
<dbReference type="InterPro" id="IPR027379">
    <property type="entry name" value="CLS_N"/>
</dbReference>
<gene>
    <name evidence="16" type="primary">cls_1</name>
    <name evidence="16" type="ORF">NCTC12413_00311</name>
    <name evidence="15" type="ORF">SAR03_13140</name>
</gene>
<dbReference type="Gene3D" id="3.30.870.10">
    <property type="entry name" value="Endonuclease Chain A"/>
    <property type="match status" value="2"/>
</dbReference>
<feature type="active site" evidence="12">
    <location>
        <position position="234"/>
    </location>
</feature>
<keyword evidence="8 12" id="KW-0443">Lipid metabolism</keyword>
<evidence type="ECO:0000259" key="14">
    <source>
        <dbReference type="PROSITE" id="PS50035"/>
    </source>
</evidence>
<evidence type="ECO:0000256" key="4">
    <source>
        <dbReference type="ARBA" id="ARBA00022679"/>
    </source>
</evidence>
<keyword evidence="18" id="KW-1185">Reference proteome</keyword>
<feature type="transmembrane region" description="Helical" evidence="12">
    <location>
        <begin position="45"/>
        <end position="65"/>
    </location>
</feature>
<dbReference type="SMART" id="SM00155">
    <property type="entry name" value="PLDc"/>
    <property type="match status" value="2"/>
</dbReference>
<evidence type="ECO:0000256" key="3">
    <source>
        <dbReference type="ARBA" id="ARBA00022516"/>
    </source>
</evidence>
<comment type="similarity">
    <text evidence="12">Belongs to the phospholipase D family. Cardiolipin synthase subfamily.</text>
</comment>
<evidence type="ECO:0000256" key="9">
    <source>
        <dbReference type="ARBA" id="ARBA00023136"/>
    </source>
</evidence>
<dbReference type="PROSITE" id="PS50035">
    <property type="entry name" value="PLD"/>
    <property type="match status" value="2"/>
</dbReference>
<dbReference type="Proteomes" id="UP000254956">
    <property type="component" value="Unassembled WGS sequence"/>
</dbReference>
<evidence type="ECO:0000256" key="1">
    <source>
        <dbReference type="ARBA" id="ARBA00004651"/>
    </source>
</evidence>
<evidence type="ECO:0000313" key="15">
    <source>
        <dbReference type="EMBL" id="GEQ00277.1"/>
    </source>
</evidence>
<dbReference type="InterPro" id="IPR025202">
    <property type="entry name" value="PLD-like_dom"/>
</dbReference>
<evidence type="ECO:0000256" key="12">
    <source>
        <dbReference type="HAMAP-Rule" id="MF_01916"/>
    </source>
</evidence>
<dbReference type="PANTHER" id="PTHR21248">
    <property type="entry name" value="CARDIOLIPIN SYNTHASE"/>
    <property type="match status" value="1"/>
</dbReference>
<dbReference type="SUPFAM" id="SSF56024">
    <property type="entry name" value="Phospholipase D/nuclease"/>
    <property type="match status" value="2"/>
</dbReference>
<reference evidence="16 17" key="1">
    <citation type="submission" date="2018-06" db="EMBL/GenBank/DDBJ databases">
        <authorList>
            <consortium name="Pathogen Informatics"/>
            <person name="Doyle S."/>
        </authorList>
    </citation>
    <scope>NUCLEOTIDE SEQUENCE [LARGE SCALE GENOMIC DNA]</scope>
    <source>
        <strain evidence="16 17">NCTC12413</strain>
    </source>
</reference>
<dbReference type="HAMAP" id="MF_01916">
    <property type="entry name" value="Cardiolipin_synth_Cls"/>
    <property type="match status" value="1"/>
</dbReference>
<dbReference type="EMBL" id="BKAV01000010">
    <property type="protein sequence ID" value="GEQ00277.1"/>
    <property type="molecule type" value="Genomic_DNA"/>
</dbReference>
<dbReference type="STRING" id="1212545.SARL_05672"/>
<dbReference type="Pfam" id="PF13091">
    <property type="entry name" value="PLDc_2"/>
    <property type="match status" value="2"/>
</dbReference>